<dbReference type="Proteomes" id="UP000240728">
    <property type="component" value="Unassembled WGS sequence"/>
</dbReference>
<evidence type="ECO:0008006" key="3">
    <source>
        <dbReference type="Google" id="ProtNLM"/>
    </source>
</evidence>
<protein>
    <recommendedName>
        <fullName evidence="3">Apea-like HEPN domain-containing protein</fullName>
    </recommendedName>
</protein>
<evidence type="ECO:0000313" key="2">
    <source>
        <dbReference type="Proteomes" id="UP000240728"/>
    </source>
</evidence>
<keyword evidence="2" id="KW-1185">Reference proteome</keyword>
<evidence type="ECO:0000313" key="1">
    <source>
        <dbReference type="EMBL" id="PSX45424.1"/>
    </source>
</evidence>
<name>A0AAX0YZA2_9GAMM</name>
<reference evidence="1 2" key="1">
    <citation type="submission" date="2018-01" db="EMBL/GenBank/DDBJ databases">
        <title>Whole genome sequencing of Histamine producing bacteria.</title>
        <authorList>
            <person name="Butler K."/>
        </authorList>
    </citation>
    <scope>NUCLEOTIDE SEQUENCE [LARGE SCALE GENOMIC DNA]</scope>
    <source>
        <strain evidence="1 2">A1-4</strain>
    </source>
</reference>
<dbReference type="EMBL" id="PYOZ01000004">
    <property type="protein sequence ID" value="PSX45424.1"/>
    <property type="molecule type" value="Genomic_DNA"/>
</dbReference>
<proteinExistence type="predicted"/>
<dbReference type="RefSeq" id="WP_045044200.1">
    <property type="nucleotide sequence ID" value="NZ_JZTB01000039.1"/>
</dbReference>
<dbReference type="AlphaFoldDB" id="A0AAX0YZA2"/>
<accession>A0AAX0YZA2</accession>
<comment type="caution">
    <text evidence="1">The sequence shown here is derived from an EMBL/GenBank/DDBJ whole genome shotgun (WGS) entry which is preliminary data.</text>
</comment>
<gene>
    <name evidence="1" type="ORF">C0W53_09375</name>
</gene>
<organism evidence="1 2">
    <name type="scientific">Photobacterium kishitanii</name>
    <dbReference type="NCBI Taxonomy" id="318456"/>
    <lineage>
        <taxon>Bacteria</taxon>
        <taxon>Pseudomonadati</taxon>
        <taxon>Pseudomonadota</taxon>
        <taxon>Gammaproteobacteria</taxon>
        <taxon>Vibrionales</taxon>
        <taxon>Vibrionaceae</taxon>
        <taxon>Photobacterium</taxon>
    </lineage>
</organism>
<sequence>MEKSNLDKYFYSVIEAVDILHQKKLMGQALTIIYSSIDACGLLNAPDTQEKATGQTFKAWVNKYMLADLPLEYNADDLWGARCAVLHTHTSASDLSNASKVRELQYISGPPEHPVVEAFISASKDIGNGKSIGVNIDLLVIDFLQAISKFSKEFSQRAEQSEVCRNRASKILLHFSM</sequence>